<dbReference type="PANTHER" id="PTHR16222">
    <property type="entry name" value="ADP-RIBOSYLGLYCOHYDROLASE"/>
    <property type="match status" value="1"/>
</dbReference>
<comment type="cofactor">
    <cofactor evidence="1">
        <name>Mg(2+)</name>
        <dbReference type="ChEBI" id="CHEBI:18420"/>
    </cofactor>
    <text evidence="1">Binds 2 magnesium ions per subunit.</text>
</comment>
<proteinExistence type="predicted"/>
<dbReference type="InterPro" id="IPR005502">
    <property type="entry name" value="Ribosyl_crysJ1"/>
</dbReference>
<feature type="binding site" evidence="1">
    <location>
        <position position="76"/>
    </location>
    <ligand>
        <name>Mg(2+)</name>
        <dbReference type="ChEBI" id="CHEBI:18420"/>
        <label>1</label>
    </ligand>
</feature>
<evidence type="ECO:0000256" key="1">
    <source>
        <dbReference type="PIRSR" id="PIRSR605502-1"/>
    </source>
</evidence>
<dbReference type="KEGG" id="cheb:HH215_05730"/>
<dbReference type="AlphaFoldDB" id="A0A7Z2VGE5"/>
<dbReference type="PANTHER" id="PTHR16222:SF12">
    <property type="entry name" value="ADP-RIBOSYLGLYCOHYDROLASE-RELATED"/>
    <property type="match status" value="1"/>
</dbReference>
<feature type="binding site" evidence="1">
    <location>
        <position position="77"/>
    </location>
    <ligand>
        <name>Mg(2+)</name>
        <dbReference type="ChEBI" id="CHEBI:18420"/>
        <label>1</label>
    </ligand>
</feature>
<feature type="binding site" evidence="1">
    <location>
        <position position="292"/>
    </location>
    <ligand>
        <name>Mg(2+)</name>
        <dbReference type="ChEBI" id="CHEBI:18420"/>
        <label>1</label>
    </ligand>
</feature>
<protein>
    <recommendedName>
        <fullName evidence="4">ADP-ribosylglycohydrolase family protein</fullName>
    </recommendedName>
</protein>
<evidence type="ECO:0008006" key="4">
    <source>
        <dbReference type="Google" id="ProtNLM"/>
    </source>
</evidence>
<feature type="binding site" evidence="1">
    <location>
        <position position="75"/>
    </location>
    <ligand>
        <name>Mg(2+)</name>
        <dbReference type="ChEBI" id="CHEBI:18420"/>
        <label>1</label>
    </ligand>
</feature>
<dbReference type="InterPro" id="IPR036705">
    <property type="entry name" value="Ribosyl_crysJ1_sf"/>
</dbReference>
<dbReference type="GO" id="GO:0046872">
    <property type="term" value="F:metal ion binding"/>
    <property type="evidence" value="ECO:0007669"/>
    <property type="project" value="UniProtKB-KW"/>
</dbReference>
<dbReference type="Pfam" id="PF03747">
    <property type="entry name" value="ADP_ribosyl_GH"/>
    <property type="match status" value="1"/>
</dbReference>
<dbReference type="InterPro" id="IPR050792">
    <property type="entry name" value="ADP-ribosylglycohydrolase"/>
</dbReference>
<evidence type="ECO:0000313" key="2">
    <source>
        <dbReference type="EMBL" id="QJD82728.1"/>
    </source>
</evidence>
<feature type="binding site" evidence="1">
    <location>
        <position position="293"/>
    </location>
    <ligand>
        <name>Mg(2+)</name>
        <dbReference type="ChEBI" id="CHEBI:18420"/>
        <label>1</label>
    </ligand>
</feature>
<keyword evidence="1" id="KW-0460">Magnesium</keyword>
<organism evidence="2 3">
    <name type="scientific">Cohnella herbarum</name>
    <dbReference type="NCBI Taxonomy" id="2728023"/>
    <lineage>
        <taxon>Bacteria</taxon>
        <taxon>Bacillati</taxon>
        <taxon>Bacillota</taxon>
        <taxon>Bacilli</taxon>
        <taxon>Bacillales</taxon>
        <taxon>Paenibacillaceae</taxon>
        <taxon>Cohnella</taxon>
    </lineage>
</organism>
<dbReference type="EMBL" id="CP051680">
    <property type="protein sequence ID" value="QJD82728.1"/>
    <property type="molecule type" value="Genomic_DNA"/>
</dbReference>
<accession>A0A7Z2VGE5</accession>
<dbReference type="Gene3D" id="1.10.4080.10">
    <property type="entry name" value="ADP-ribosylation/Crystallin J1"/>
    <property type="match status" value="1"/>
</dbReference>
<dbReference type="RefSeq" id="WP_169279024.1">
    <property type="nucleotide sequence ID" value="NZ_CP051680.1"/>
</dbReference>
<sequence length="348" mass="36943">MERNQLASGAYGALLGLAMGDAIGFPAMYHRGLNAEWTRSLLWKFSAQADENRINKFALPFSLTQEEEAFNLCGTDDTEYAVVSALILSETAGIPDLRQLEQGWNRHVRDHADSIWSGISERASIDNALKGLTAPATGNDNPHHFDDGAVARAVPVGIRFHGRPDIASRVAGDMASITNAEDGVFAAQAMAASIAVAMNGASPKETVEAGLDYVPGDSWTGRKIRQAITIAENAGSAMEAIPLWNNLVVNHIYNFGNIAPETLAVSYGILLSADGDFNQCMQLAAMVPKQADSMPAMVGALVGAINGSSAVPSSWIALLDELKGICVPHTKGLSLRNIAERLLTGGEL</sequence>
<keyword evidence="3" id="KW-1185">Reference proteome</keyword>
<reference evidence="2 3" key="1">
    <citation type="submission" date="2020-04" db="EMBL/GenBank/DDBJ databases">
        <title>Genome sequencing of novel species.</title>
        <authorList>
            <person name="Heo J."/>
            <person name="Kim S.-J."/>
            <person name="Kim J.-S."/>
            <person name="Hong S.-B."/>
            <person name="Kwon S.-W."/>
        </authorList>
    </citation>
    <scope>NUCLEOTIDE SEQUENCE [LARGE SCALE GENOMIC DNA]</scope>
    <source>
        <strain evidence="2 3">MFER-1</strain>
    </source>
</reference>
<evidence type="ECO:0000313" key="3">
    <source>
        <dbReference type="Proteomes" id="UP000502248"/>
    </source>
</evidence>
<name>A0A7Z2VGE5_9BACL</name>
<dbReference type="SUPFAM" id="SSF101478">
    <property type="entry name" value="ADP-ribosylglycohydrolase"/>
    <property type="match status" value="1"/>
</dbReference>
<dbReference type="Proteomes" id="UP000502248">
    <property type="component" value="Chromosome"/>
</dbReference>
<keyword evidence="1" id="KW-0479">Metal-binding</keyword>
<gene>
    <name evidence="2" type="ORF">HH215_05730</name>
</gene>